<evidence type="ECO:0008006" key="4">
    <source>
        <dbReference type="Google" id="ProtNLM"/>
    </source>
</evidence>
<evidence type="ECO:0000313" key="2">
    <source>
        <dbReference type="EMBL" id="PSG87832.1"/>
    </source>
</evidence>
<dbReference type="Gene3D" id="2.40.160.60">
    <property type="entry name" value="Outer membrane protein transport protein (OMPP1/FadL/TodX)"/>
    <property type="match status" value="1"/>
</dbReference>
<dbReference type="Proteomes" id="UP000238430">
    <property type="component" value="Unassembled WGS sequence"/>
</dbReference>
<name>A0A2T1N7J6_9FLAO</name>
<accession>A0A2T1N7J6</accession>
<sequence length="438" mass="48286">MIKKLLIVFIALIAIQSKAQQGGGSPYSFYGIGSLKFKGSVENRSMGGMAVYKDSIHINFTNPATFGDNNIASFKNESRPVKYTVGGSHSASTLKSNSSSDKSNTTSFDYLALSVPINKFGFGFGLLPYSSVGYKLNNFLDNGNPEARYEGSGGVNKVFLSTGYQLTESLSIGANADYNFGNIENSTLVYGYNTEGDLLSYHSKETNSSSLSGLSFNFGLHFREMISDKLEIQSSFTYAPESNLTSKNERLFSTVTINFDDGTETFINQFDADLEANNLDETTLTLPSKYSIGVGLGQPRKWFAGIEYTAQQTSKFNNPLYANTGTTFEDASKLSIGGFYIPEYNAFSSYWKKTVYRAGLRFENTGLNINNQTINEFGMSFGVGLPVGTPRTPFSNANIGLEFGRRGTTDANLIKENFVNINISLSLNDWWFQKRKYN</sequence>
<feature type="chain" id="PRO_5015512620" description="Outer membrane protein" evidence="1">
    <location>
        <begin position="20"/>
        <end position="438"/>
    </location>
</feature>
<organism evidence="2 3">
    <name type="scientific">Mesoflavibacter zeaxanthinifaciens subsp. sabulilitoris</name>
    <dbReference type="NCBI Taxonomy" id="1520893"/>
    <lineage>
        <taxon>Bacteria</taxon>
        <taxon>Pseudomonadati</taxon>
        <taxon>Bacteroidota</taxon>
        <taxon>Flavobacteriia</taxon>
        <taxon>Flavobacteriales</taxon>
        <taxon>Flavobacteriaceae</taxon>
        <taxon>Mesoflavibacter</taxon>
    </lineage>
</organism>
<dbReference type="OrthoDB" id="1491239at2"/>
<comment type="caution">
    <text evidence="2">The sequence shown here is derived from an EMBL/GenBank/DDBJ whole genome shotgun (WGS) entry which is preliminary data.</text>
</comment>
<dbReference type="SUPFAM" id="SSF56935">
    <property type="entry name" value="Porins"/>
    <property type="match status" value="1"/>
</dbReference>
<dbReference type="RefSeq" id="WP_106679943.1">
    <property type="nucleotide sequence ID" value="NZ_JACHWV010000004.1"/>
</dbReference>
<evidence type="ECO:0000313" key="3">
    <source>
        <dbReference type="Proteomes" id="UP000238430"/>
    </source>
</evidence>
<keyword evidence="1" id="KW-0732">Signal</keyword>
<dbReference type="AlphaFoldDB" id="A0A2T1N7J6"/>
<proteinExistence type="predicted"/>
<reference evidence="2 3" key="1">
    <citation type="submission" date="2018-03" db="EMBL/GenBank/DDBJ databases">
        <title>Mesoflavibacter sp. HG37 and Mesoflavibacter sp. HG96 sp.nov., two marine bacteria isolated from seawater of Western Pacific Ocean.</title>
        <authorList>
            <person name="Cheng H."/>
            <person name="Wu Y.-H."/>
            <person name="Guo L.-L."/>
            <person name="Xu X.-W."/>
        </authorList>
    </citation>
    <scope>NUCLEOTIDE SEQUENCE [LARGE SCALE GENOMIC DNA]</scope>
    <source>
        <strain evidence="2 3">KCTC 42117</strain>
    </source>
</reference>
<protein>
    <recommendedName>
        <fullName evidence="4">Outer membrane protein</fullName>
    </recommendedName>
</protein>
<gene>
    <name evidence="2" type="ORF">C7H61_11520</name>
</gene>
<keyword evidence="3" id="KW-1185">Reference proteome</keyword>
<dbReference type="EMBL" id="PXOT01000025">
    <property type="protein sequence ID" value="PSG87832.1"/>
    <property type="molecule type" value="Genomic_DNA"/>
</dbReference>
<evidence type="ECO:0000256" key="1">
    <source>
        <dbReference type="SAM" id="SignalP"/>
    </source>
</evidence>
<feature type="signal peptide" evidence="1">
    <location>
        <begin position="1"/>
        <end position="19"/>
    </location>
</feature>